<proteinExistence type="predicted"/>
<dbReference type="EMBL" id="VRYZ01000006">
    <property type="protein sequence ID" value="TXS90375.1"/>
    <property type="molecule type" value="Genomic_DNA"/>
</dbReference>
<keyword evidence="4" id="KW-1185">Reference proteome</keyword>
<organism evidence="3 4">
    <name type="scientific">Parahaliea aestuarii</name>
    <dbReference type="NCBI Taxonomy" id="1852021"/>
    <lineage>
        <taxon>Bacteria</taxon>
        <taxon>Pseudomonadati</taxon>
        <taxon>Pseudomonadota</taxon>
        <taxon>Gammaproteobacteria</taxon>
        <taxon>Cellvibrionales</taxon>
        <taxon>Halieaceae</taxon>
        <taxon>Parahaliea</taxon>
    </lineage>
</organism>
<feature type="domain" description="Filamentous haemagglutinin FhaB/tRNA nuclease CdiA-like TPS" evidence="2">
    <location>
        <begin position="54"/>
        <end position="169"/>
    </location>
</feature>
<dbReference type="AlphaFoldDB" id="A0A5C8ZPX2"/>
<dbReference type="InterPro" id="IPR012334">
    <property type="entry name" value="Pectin_lyas_fold"/>
</dbReference>
<dbReference type="SUPFAM" id="SSF51126">
    <property type="entry name" value="Pectin lyase-like"/>
    <property type="match status" value="1"/>
</dbReference>
<feature type="region of interest" description="Disordered" evidence="1">
    <location>
        <begin position="1038"/>
        <end position="1061"/>
    </location>
</feature>
<evidence type="ECO:0000313" key="3">
    <source>
        <dbReference type="EMBL" id="TXS90375.1"/>
    </source>
</evidence>
<dbReference type="InterPro" id="IPR011050">
    <property type="entry name" value="Pectin_lyase_fold/virulence"/>
</dbReference>
<dbReference type="OrthoDB" id="218680at2"/>
<evidence type="ECO:0000259" key="2">
    <source>
        <dbReference type="SMART" id="SM00912"/>
    </source>
</evidence>
<dbReference type="RefSeq" id="WP_148064901.1">
    <property type="nucleotide sequence ID" value="NZ_VRYZ01000006.1"/>
</dbReference>
<gene>
    <name evidence="3" type="ORF">FVW59_13590</name>
</gene>
<evidence type="ECO:0000256" key="1">
    <source>
        <dbReference type="SAM" id="MobiDB-lite"/>
    </source>
</evidence>
<feature type="compositionally biased region" description="Low complexity" evidence="1">
    <location>
        <begin position="1039"/>
        <end position="1052"/>
    </location>
</feature>
<name>A0A5C8ZPX2_9GAMM</name>
<evidence type="ECO:0000313" key="4">
    <source>
        <dbReference type="Proteomes" id="UP000321933"/>
    </source>
</evidence>
<reference evidence="3 4" key="1">
    <citation type="submission" date="2019-08" db="EMBL/GenBank/DDBJ databases">
        <title>Parahaliea maris sp. nov., isolated from the surface seawater.</title>
        <authorList>
            <person name="Liu Y."/>
        </authorList>
    </citation>
    <scope>NUCLEOTIDE SEQUENCE [LARGE SCALE GENOMIC DNA]</scope>
    <source>
        <strain evidence="3 4">S2-26</strain>
    </source>
</reference>
<dbReference type="Pfam" id="PF05860">
    <property type="entry name" value="TPS"/>
    <property type="match status" value="1"/>
</dbReference>
<dbReference type="Proteomes" id="UP000321933">
    <property type="component" value="Unassembled WGS sequence"/>
</dbReference>
<dbReference type="SMART" id="SM00912">
    <property type="entry name" value="Haemagg_act"/>
    <property type="match status" value="1"/>
</dbReference>
<accession>A0A5C8ZPX2</accession>
<comment type="caution">
    <text evidence="3">The sequence shown here is derived from an EMBL/GenBank/DDBJ whole genome shotgun (WGS) entry which is preliminary data.</text>
</comment>
<dbReference type="InterPro" id="IPR008638">
    <property type="entry name" value="FhaB/CdiA-like_TPS"/>
</dbReference>
<sequence>MSDRKRLGAPPPRLGGAIRRRGLRRMVQLLAVTAWAHNTWADAVFDGTIGPNPAGTLRAGQFEIREGDGAVAGNNLFHSFSAFGVERGEMATFSHQAGNIDHIIARVSGSTATEIYGAMQVRQDLGGSLGPTDAALWLINPNGIVVGDGAIFDPQSTFVLSTANRLGFANGDSFHSHEPVLSSVLSVAEPAAFGFLDRQDLPAGVTARGITVAIADPDDNNIPLLLPNLTLVGTSIDPAMPALQLSGDIGPGYDASSGLVPLDSSTVQAINLALGALAPGGVINIDASNPGSLSADPGAALGGIRIDNTRLQISDFGFAEGAGLSLLADSLLVSGAYIDTLSLNQTVPLTLRSISHATFSNTVLQSATAGPLAGGDIRIDSQQVELAGGLIGSQGTAASGAPGNILLGTSASLPMQSFNLSGGQLQSISLGAAPAGDILLNVQGDLQLAGQPGDNSGISSINAADGPAGDILLLAERIRGDGIQLFSAGFHPGDERFISLQAGAGGLELVNSAVTGLSGSGRTGASLLLESAADMTLAVDGAAASISTGTSSNLNGGNIFITAQGNLNLSGNLDISTSSTSDTTTTGVAGTIALSGRNIVLDGIDDASLRGSIGSFTSTAGDSGNIVFSAAEDIVISAPYDLTSNTIGAGNSGAVLLQGGRIVIDSPLSTNLSTSSLDTGDAGIISLAALDTLELSGAFINSLAVDQGAAGFILLDAATMQVQDSVLTTATRANDAGDTPAQISLSASGTLDIRDSNLQSNSVGQAPAGQVFLSAGEQLRVDDVSMQTATTASGTTGSILLVSGGDITLSGPATELLSNAEGSSDAGDVSLLAQGSLLFEDGGFIQTSAVGSGDAGTILLSADEVSINLARIEGTAENGGGGDVNIFGRDILIDGDPGAGGIVFITADSQSSDAAGNGGSITLGDPLAPADLVLVRYSALLANANAGNGGRININADNFLRDALSSFQVTSTLGDAGSLEINAPEQDISAAVAELDVALLDATNLIQDRCAVNPEDASSLVVRGEGVMAERYDDYLTSGTTGADPGADAAQGSNTRLGPGASHTLIALRREAACNPRH</sequence>
<dbReference type="NCBIfam" id="TIGR01901">
    <property type="entry name" value="adhes_NPXG"/>
    <property type="match status" value="1"/>
</dbReference>
<dbReference type="Gene3D" id="2.160.20.10">
    <property type="entry name" value="Single-stranded right-handed beta-helix, Pectin lyase-like"/>
    <property type="match status" value="2"/>
</dbReference>
<protein>
    <submittedName>
        <fullName evidence="3">Filamentous hemagglutinin N-terminal domain-containing protein</fullName>
    </submittedName>
</protein>